<dbReference type="EMBL" id="JBIHSN010000002">
    <property type="protein sequence ID" value="MFH0264100.1"/>
    <property type="molecule type" value="Genomic_DNA"/>
</dbReference>
<comment type="cofactor">
    <cofactor evidence="2">
        <name>Mg(2+)</name>
        <dbReference type="ChEBI" id="CHEBI:18420"/>
    </cofactor>
</comment>
<dbReference type="Gene3D" id="3.90.600.10">
    <property type="entry name" value="Phosphoribosylglycinamide synthetase, C-terminal domain"/>
    <property type="match status" value="1"/>
</dbReference>
<name>A0ABW7IR58_9VIBR</name>
<dbReference type="InterPro" id="IPR020560">
    <property type="entry name" value="PRibGlycinamide_synth_C-dom"/>
</dbReference>
<evidence type="ECO:0000256" key="12">
    <source>
        <dbReference type="HAMAP-Rule" id="MF_00138"/>
    </source>
</evidence>
<dbReference type="InterPro" id="IPR013815">
    <property type="entry name" value="ATP_grasp_subdomain_1"/>
</dbReference>
<accession>A0ABW7IR58</accession>
<evidence type="ECO:0000313" key="16">
    <source>
        <dbReference type="Proteomes" id="UP001607151"/>
    </source>
</evidence>
<dbReference type="Gene3D" id="3.30.1490.20">
    <property type="entry name" value="ATP-grasp fold, A domain"/>
    <property type="match status" value="1"/>
</dbReference>
<evidence type="ECO:0000256" key="7">
    <source>
        <dbReference type="ARBA" id="ARBA00022755"/>
    </source>
</evidence>
<evidence type="ECO:0000256" key="2">
    <source>
        <dbReference type="ARBA" id="ARBA00001946"/>
    </source>
</evidence>
<dbReference type="Pfam" id="PF02843">
    <property type="entry name" value="GARS_C"/>
    <property type="match status" value="1"/>
</dbReference>
<dbReference type="InterPro" id="IPR011054">
    <property type="entry name" value="Rudment_hybrid_motif"/>
</dbReference>
<dbReference type="SMART" id="SM01210">
    <property type="entry name" value="GARS_C"/>
    <property type="match status" value="1"/>
</dbReference>
<keyword evidence="8 13" id="KW-0067">ATP-binding</keyword>
<dbReference type="InterPro" id="IPR011761">
    <property type="entry name" value="ATP-grasp"/>
</dbReference>
<evidence type="ECO:0000256" key="10">
    <source>
        <dbReference type="ARBA" id="ARBA00042242"/>
    </source>
</evidence>
<dbReference type="SUPFAM" id="SSF52440">
    <property type="entry name" value="PreATP-grasp domain"/>
    <property type="match status" value="1"/>
</dbReference>
<dbReference type="Gene3D" id="3.40.50.20">
    <property type="match status" value="1"/>
</dbReference>
<organism evidence="15 16">
    <name type="scientific">Vibrio rumoiensis</name>
    <dbReference type="NCBI Taxonomy" id="76258"/>
    <lineage>
        <taxon>Bacteria</taxon>
        <taxon>Pseudomonadati</taxon>
        <taxon>Pseudomonadota</taxon>
        <taxon>Gammaproteobacteria</taxon>
        <taxon>Vibrionales</taxon>
        <taxon>Vibrionaceae</taxon>
        <taxon>Vibrio</taxon>
    </lineage>
</organism>
<dbReference type="RefSeq" id="WP_394607062.1">
    <property type="nucleotide sequence ID" value="NZ_JBIHSN010000002.1"/>
</dbReference>
<dbReference type="SUPFAM" id="SSF51246">
    <property type="entry name" value="Rudiment single hybrid motif"/>
    <property type="match status" value="1"/>
</dbReference>
<proteinExistence type="inferred from homology"/>
<dbReference type="InterPro" id="IPR000115">
    <property type="entry name" value="PRibGlycinamide_synth"/>
</dbReference>
<dbReference type="InterPro" id="IPR020562">
    <property type="entry name" value="PRibGlycinamide_synth_N"/>
</dbReference>
<evidence type="ECO:0000256" key="11">
    <source>
        <dbReference type="ARBA" id="ARBA00042864"/>
    </source>
</evidence>
<evidence type="ECO:0000256" key="13">
    <source>
        <dbReference type="PROSITE-ProRule" id="PRU00409"/>
    </source>
</evidence>
<dbReference type="HAMAP" id="MF_00138">
    <property type="entry name" value="GARS"/>
    <property type="match status" value="1"/>
</dbReference>
<keyword evidence="6 13" id="KW-0547">Nucleotide-binding</keyword>
<dbReference type="PROSITE" id="PS50975">
    <property type="entry name" value="ATP_GRASP"/>
    <property type="match status" value="1"/>
</dbReference>
<evidence type="ECO:0000256" key="1">
    <source>
        <dbReference type="ARBA" id="ARBA00001936"/>
    </source>
</evidence>
<dbReference type="Pfam" id="PF01071">
    <property type="entry name" value="GARS_A"/>
    <property type="match status" value="1"/>
</dbReference>
<dbReference type="InterPro" id="IPR037123">
    <property type="entry name" value="PRibGlycinamide_synth_C_sf"/>
</dbReference>
<protein>
    <recommendedName>
        <fullName evidence="4 12">Phosphoribosylamine--glycine ligase</fullName>
        <ecNumber evidence="4 12">6.3.4.13</ecNumber>
    </recommendedName>
    <alternativeName>
        <fullName evidence="12">GARS</fullName>
    </alternativeName>
    <alternativeName>
        <fullName evidence="10 12">Glycinamide ribonucleotide synthetase</fullName>
    </alternativeName>
    <alternativeName>
        <fullName evidence="11 12">Phosphoribosylglycinamide synthetase</fullName>
    </alternativeName>
</protein>
<reference evidence="15 16" key="1">
    <citation type="submission" date="2024-10" db="EMBL/GenBank/DDBJ databases">
        <authorList>
            <person name="Yibar A."/>
            <person name="Saticioglu I.B."/>
            <person name="Duman M."/>
            <person name="Ajmi N."/>
            <person name="Gurler F."/>
            <person name="Ay H."/>
            <person name="Onuk E."/>
            <person name="Guler S."/>
            <person name="Romalde J.L."/>
        </authorList>
    </citation>
    <scope>NUCLEOTIDE SEQUENCE [LARGE SCALE GENOMIC DNA]</scope>
    <source>
        <strain evidence="15 16">14-MA-B</strain>
    </source>
</reference>
<comment type="pathway">
    <text evidence="3 12">Purine metabolism; IMP biosynthesis via de novo pathway; N(1)-(5-phospho-D-ribosyl)glycinamide from 5-phospho-alpha-D-ribose 1-diphosphate: step 2/2.</text>
</comment>
<dbReference type="GO" id="GO:0004637">
    <property type="term" value="F:phosphoribosylamine-glycine ligase activity"/>
    <property type="evidence" value="ECO:0007669"/>
    <property type="project" value="UniProtKB-EC"/>
</dbReference>
<dbReference type="PANTHER" id="PTHR43472">
    <property type="entry name" value="PHOSPHORIBOSYLAMINE--GLYCINE LIGASE"/>
    <property type="match status" value="1"/>
</dbReference>
<evidence type="ECO:0000256" key="6">
    <source>
        <dbReference type="ARBA" id="ARBA00022741"/>
    </source>
</evidence>
<evidence type="ECO:0000256" key="9">
    <source>
        <dbReference type="ARBA" id="ARBA00038345"/>
    </source>
</evidence>
<dbReference type="Gene3D" id="3.30.470.20">
    <property type="entry name" value="ATP-grasp fold, B domain"/>
    <property type="match status" value="1"/>
</dbReference>
<keyword evidence="7 12" id="KW-0658">Purine biosynthesis</keyword>
<dbReference type="SMART" id="SM01209">
    <property type="entry name" value="GARS_A"/>
    <property type="match status" value="1"/>
</dbReference>
<evidence type="ECO:0000256" key="8">
    <source>
        <dbReference type="ARBA" id="ARBA00022840"/>
    </source>
</evidence>
<feature type="domain" description="ATP-grasp" evidence="14">
    <location>
        <begin position="109"/>
        <end position="316"/>
    </location>
</feature>
<evidence type="ECO:0000256" key="4">
    <source>
        <dbReference type="ARBA" id="ARBA00013255"/>
    </source>
</evidence>
<comment type="caution">
    <text evidence="15">The sequence shown here is derived from an EMBL/GenBank/DDBJ whole genome shotgun (WGS) entry which is preliminary data.</text>
</comment>
<keyword evidence="5 12" id="KW-0436">Ligase</keyword>
<comment type="cofactor">
    <cofactor evidence="1">
        <name>Mn(2+)</name>
        <dbReference type="ChEBI" id="CHEBI:29035"/>
    </cofactor>
</comment>
<dbReference type="InterPro" id="IPR020561">
    <property type="entry name" value="PRibGlycinamid_synth_ATP-grasp"/>
</dbReference>
<dbReference type="PROSITE" id="PS00184">
    <property type="entry name" value="GARS"/>
    <property type="match status" value="1"/>
</dbReference>
<dbReference type="NCBIfam" id="TIGR00877">
    <property type="entry name" value="purD"/>
    <property type="match status" value="1"/>
</dbReference>
<comment type="catalytic activity">
    <reaction evidence="12">
        <text>5-phospho-beta-D-ribosylamine + glycine + ATP = N(1)-(5-phospho-beta-D-ribosyl)glycinamide + ADP + phosphate + H(+)</text>
        <dbReference type="Rhea" id="RHEA:17453"/>
        <dbReference type="ChEBI" id="CHEBI:15378"/>
        <dbReference type="ChEBI" id="CHEBI:30616"/>
        <dbReference type="ChEBI" id="CHEBI:43474"/>
        <dbReference type="ChEBI" id="CHEBI:57305"/>
        <dbReference type="ChEBI" id="CHEBI:58681"/>
        <dbReference type="ChEBI" id="CHEBI:143788"/>
        <dbReference type="ChEBI" id="CHEBI:456216"/>
        <dbReference type="EC" id="6.3.4.13"/>
    </reaction>
</comment>
<sequence>MKILIIGAGGREHALGWKAAQNPTVETVFVAPGNAGTALEPKLENVNIGVEDIDSLVAFAKEKAIELTIVGPEAPLVIGVVDAFRAAGLPIFGPTKDAAQLEGSKAFTKDFLARHKIPTADYANFTEIEPALAYVREKGAPIVIKADGLAAGKGVIVAMTLKEAEDAIQDMLAGNAFGEAGSRVVVEEFLDGEEASFIVMVDGSSVLPMATSQDHKRVGDKDTGPNTGGMGAYSPAPVVTPEIHQRVLDEVIYPTVRGMDAEGYPYTGFLYAGLMIMADGTPKVIEYNCRFGDPETQPIMMRMQSDLVELCLMAVDEKLDEAESHWDPRASIGIVLAAGGYPGDYAKGDVINLPTDASVEDQKIFHAGTANNADGDVVTAGGRVLCATALGNTVSEAQQRAYQLAKQVSWNGMFHRNDIGYRAIAREQEQE</sequence>
<keyword evidence="16" id="KW-1185">Reference proteome</keyword>
<dbReference type="SUPFAM" id="SSF56059">
    <property type="entry name" value="Glutathione synthetase ATP-binding domain-like"/>
    <property type="match status" value="1"/>
</dbReference>
<comment type="similarity">
    <text evidence="9 12">Belongs to the GARS family.</text>
</comment>
<evidence type="ECO:0000313" key="15">
    <source>
        <dbReference type="EMBL" id="MFH0264100.1"/>
    </source>
</evidence>
<dbReference type="PANTHER" id="PTHR43472:SF1">
    <property type="entry name" value="PHOSPHORIBOSYLAMINE--GLYCINE LIGASE, CHLOROPLASTIC"/>
    <property type="match status" value="1"/>
</dbReference>
<dbReference type="Pfam" id="PF02844">
    <property type="entry name" value="GARS_N"/>
    <property type="match status" value="1"/>
</dbReference>
<evidence type="ECO:0000256" key="3">
    <source>
        <dbReference type="ARBA" id="ARBA00005174"/>
    </source>
</evidence>
<dbReference type="Proteomes" id="UP001607151">
    <property type="component" value="Unassembled WGS sequence"/>
</dbReference>
<evidence type="ECO:0000256" key="5">
    <source>
        <dbReference type="ARBA" id="ARBA00022598"/>
    </source>
</evidence>
<dbReference type="InterPro" id="IPR020559">
    <property type="entry name" value="PRibGlycinamide_synth_CS"/>
</dbReference>
<dbReference type="InterPro" id="IPR016185">
    <property type="entry name" value="PreATP-grasp_dom_sf"/>
</dbReference>
<gene>
    <name evidence="12 15" type="primary">purD</name>
    <name evidence="15" type="ORF">ACGRQ9_00900</name>
</gene>
<evidence type="ECO:0000259" key="14">
    <source>
        <dbReference type="PROSITE" id="PS50975"/>
    </source>
</evidence>
<dbReference type="EC" id="6.3.4.13" evidence="4 12"/>